<gene>
    <name evidence="2" type="ORF">KKP3000_003887</name>
</gene>
<protein>
    <submittedName>
        <fullName evidence="2">HD domain-containing protein</fullName>
    </submittedName>
</protein>
<accession>A0ABV5AEF3</accession>
<dbReference type="SMART" id="SM00471">
    <property type="entry name" value="HDc"/>
    <property type="match status" value="1"/>
</dbReference>
<name>A0ABV5AEF3_9BACL</name>
<feature type="domain" description="HD/PDEase" evidence="1">
    <location>
        <begin position="52"/>
        <end position="183"/>
    </location>
</feature>
<dbReference type="Pfam" id="PF01966">
    <property type="entry name" value="HD"/>
    <property type="match status" value="1"/>
</dbReference>
<dbReference type="RefSeq" id="WP_275473513.1">
    <property type="nucleotide sequence ID" value="NZ_CP162940.1"/>
</dbReference>
<dbReference type="PANTHER" id="PTHR11373">
    <property type="entry name" value="DEOXYNUCLEOSIDE TRIPHOSPHATE TRIPHOSPHOHYDROLASE"/>
    <property type="match status" value="1"/>
</dbReference>
<organism evidence="2 3">
    <name type="scientific">Alicyclobacillus fastidiosus</name>
    <dbReference type="NCBI Taxonomy" id="392011"/>
    <lineage>
        <taxon>Bacteria</taxon>
        <taxon>Bacillati</taxon>
        <taxon>Bacillota</taxon>
        <taxon>Bacilli</taxon>
        <taxon>Bacillales</taxon>
        <taxon>Alicyclobacillaceae</taxon>
        <taxon>Alicyclobacillus</taxon>
    </lineage>
</organism>
<evidence type="ECO:0000313" key="2">
    <source>
        <dbReference type="EMBL" id="MFB5190441.1"/>
    </source>
</evidence>
<dbReference type="Proteomes" id="UP001579974">
    <property type="component" value="Unassembled WGS sequence"/>
</dbReference>
<comment type="caution">
    <text evidence="2">The sequence shown here is derived from an EMBL/GenBank/DDBJ whole genome shotgun (WGS) entry which is preliminary data.</text>
</comment>
<reference evidence="2 3" key="1">
    <citation type="journal article" date="2024" name="Int. J. Mol. Sci.">
        <title>Exploration of Alicyclobacillus spp. Genome in Search of Antibiotic Resistance.</title>
        <authorList>
            <person name="Bucka-Kolendo J."/>
            <person name="Kiousi D.E."/>
            <person name="Dekowska A."/>
            <person name="Mikolajczuk-Szczyrba A."/>
            <person name="Karadedos D.M."/>
            <person name="Michael P."/>
            <person name="Galanis A."/>
            <person name="Sokolowska B."/>
        </authorList>
    </citation>
    <scope>NUCLEOTIDE SEQUENCE [LARGE SCALE GENOMIC DNA]</scope>
    <source>
        <strain evidence="2 3">KKP 3000</strain>
    </source>
</reference>
<dbReference type="PANTHER" id="PTHR11373:SF4">
    <property type="entry name" value="DEOXYNUCLEOSIDE TRIPHOSPHATE TRIPHOSPHOHYDROLASE SAMHD1"/>
    <property type="match status" value="1"/>
</dbReference>
<dbReference type="Pfam" id="PF19276">
    <property type="entry name" value="HD_assoc_2"/>
    <property type="match status" value="1"/>
</dbReference>
<dbReference type="SUPFAM" id="SSF109604">
    <property type="entry name" value="HD-domain/PDEase-like"/>
    <property type="match status" value="1"/>
</dbReference>
<keyword evidence="3" id="KW-1185">Reference proteome</keyword>
<proteinExistence type="predicted"/>
<dbReference type="InterPro" id="IPR045509">
    <property type="entry name" value="HD_assoc_2"/>
</dbReference>
<dbReference type="InterPro" id="IPR050135">
    <property type="entry name" value="dGTPase-like"/>
</dbReference>
<evidence type="ECO:0000259" key="1">
    <source>
        <dbReference type="SMART" id="SM00471"/>
    </source>
</evidence>
<dbReference type="EMBL" id="JBDXSU010000005">
    <property type="protein sequence ID" value="MFB5190441.1"/>
    <property type="molecule type" value="Genomic_DNA"/>
</dbReference>
<dbReference type="InterPro" id="IPR006674">
    <property type="entry name" value="HD_domain"/>
</dbReference>
<sequence>MAPVFEKVLKDPVHDEILFDDPLLWALVNTPAIQRLRRIRQLGTSYMTYHGAEHTRFAHSLGAYETMRRVLVHLERECGWPSDTRTRRLALAAALLHDLGHGPFSHTFESILGVHHERWTNRIMLEDAPLRRVLDTVDSDFAADLVSILQKDGRFSAIEALVSSQLDVDRMDYMLRDALSTGVSYGQFELARLIRSLTVQDERVYVKRQSLHTVEQYLLARYFMYVQVYLHPVTVGSDVLVENILRRAKHLLADGVAIEIPEALLPVLTGSDVSVASYLRLDESVLLYAFHQWSASPDPILSDLADRFLTRRLFAPIVRDGASVSEWAALRTMAKAMGFSPDYYVTERVSTIPGYEVLGQGLTLLDDFGERSDLSQVSKLIRTLVPSQEHRLFLPKEMLENTDESLAKRVQSIVFSRF</sequence>
<dbReference type="CDD" id="cd00077">
    <property type="entry name" value="HDc"/>
    <property type="match status" value="1"/>
</dbReference>
<dbReference type="InterPro" id="IPR003607">
    <property type="entry name" value="HD/PDEase_dom"/>
</dbReference>
<evidence type="ECO:0000313" key="3">
    <source>
        <dbReference type="Proteomes" id="UP001579974"/>
    </source>
</evidence>
<dbReference type="Gene3D" id="1.10.3210.10">
    <property type="entry name" value="Hypothetical protein af1432"/>
    <property type="match status" value="1"/>
</dbReference>